<proteinExistence type="predicted"/>
<name>A0A1Z3NAF5_BDEBC</name>
<protein>
    <submittedName>
        <fullName evidence="1">Uncharacterized protein</fullName>
    </submittedName>
</protein>
<organism evidence="1 2">
    <name type="scientific">Bdellovibrio bacteriovorus</name>
    <dbReference type="NCBI Taxonomy" id="959"/>
    <lineage>
        <taxon>Bacteria</taxon>
        <taxon>Pseudomonadati</taxon>
        <taxon>Bdellovibrionota</taxon>
        <taxon>Bdellovibrionia</taxon>
        <taxon>Bdellovibrionales</taxon>
        <taxon>Pseudobdellovibrionaceae</taxon>
        <taxon>Bdellovibrio</taxon>
    </lineage>
</organism>
<dbReference type="EMBL" id="CP020946">
    <property type="protein sequence ID" value="ASD64454.1"/>
    <property type="molecule type" value="Genomic_DNA"/>
</dbReference>
<sequence length="317" mass="36017">MANQCPGISSFSSVNLWQDGNDLSVSSCGFAQKLAGVVDSISDWAPVSEKIMLSLKHSASGASYDGVKVLSAAEFLYIEGSNHKEKHLRNEQGNLTTFAHEYGHVILTDWLTRDIPEFKAIREGIASPMIANQKVYFLANQRGLIEKRIIAAPTPSHQERLLKKKQDIERQLAQAYFEGGEFSAEQNRILNLLAPYHELFADVVAVLYAEDPQAMRKAVELPSSSDKDIYMAEARDFTIRHSHEHWNDSTPHYRLSPVRSRLFAGHWIKGYSSTEKREYLEKVYNLLRDDILSRWHQETPSVQDANKTLIEKINSRL</sequence>
<dbReference type="AlphaFoldDB" id="A0A1Z3NAF5"/>
<gene>
    <name evidence="1" type="ORF">B9G79_13190</name>
</gene>
<evidence type="ECO:0000313" key="2">
    <source>
        <dbReference type="Proteomes" id="UP000197003"/>
    </source>
</evidence>
<evidence type="ECO:0000313" key="1">
    <source>
        <dbReference type="EMBL" id="ASD64454.1"/>
    </source>
</evidence>
<accession>A0A1Z3NAF5</accession>
<dbReference type="Proteomes" id="UP000197003">
    <property type="component" value="Chromosome"/>
</dbReference>
<reference evidence="1 2" key="1">
    <citation type="submission" date="2017-04" db="EMBL/GenBank/DDBJ databases">
        <title>Whole genome sequence of Bdellovibrio bacteriovorus strain SSB218315.</title>
        <authorList>
            <person name="Oyedara O."/>
            <person name="Rodriguez-Perez M.A."/>
        </authorList>
    </citation>
    <scope>NUCLEOTIDE SEQUENCE [LARGE SCALE GENOMIC DNA]</scope>
    <source>
        <strain evidence="1 2">SSB218315</strain>
    </source>
</reference>